<dbReference type="Proteomes" id="UP000199220">
    <property type="component" value="Unassembled WGS sequence"/>
</dbReference>
<dbReference type="GO" id="GO:0140359">
    <property type="term" value="F:ABC-type transporter activity"/>
    <property type="evidence" value="ECO:0007669"/>
    <property type="project" value="InterPro"/>
</dbReference>
<dbReference type="InterPro" id="IPR013525">
    <property type="entry name" value="ABC2_TM"/>
</dbReference>
<keyword evidence="5" id="KW-0997">Cell inner membrane</keyword>
<evidence type="ECO:0000256" key="4">
    <source>
        <dbReference type="ARBA" id="ARBA00022475"/>
    </source>
</evidence>
<dbReference type="GO" id="GO:0015920">
    <property type="term" value="P:lipopolysaccharide transport"/>
    <property type="evidence" value="ECO:0007669"/>
    <property type="project" value="TreeGrafter"/>
</dbReference>
<evidence type="ECO:0000256" key="2">
    <source>
        <dbReference type="ARBA" id="ARBA00007783"/>
    </source>
</evidence>
<dbReference type="STRING" id="648782.SAMN04488554_4124"/>
<keyword evidence="6 9" id="KW-0812">Transmembrane</keyword>
<accession>A0A1H5NA82</accession>
<keyword evidence="7 9" id="KW-1133">Transmembrane helix</keyword>
<dbReference type="PANTHER" id="PTHR30413">
    <property type="entry name" value="INNER MEMBRANE TRANSPORT PERMEASE"/>
    <property type="match status" value="1"/>
</dbReference>
<evidence type="ECO:0000256" key="1">
    <source>
        <dbReference type="ARBA" id="ARBA00004429"/>
    </source>
</evidence>
<proteinExistence type="inferred from homology"/>
<evidence type="ECO:0000256" key="8">
    <source>
        <dbReference type="ARBA" id="ARBA00023136"/>
    </source>
</evidence>
<feature type="transmembrane region" description="Helical" evidence="9">
    <location>
        <begin position="266"/>
        <end position="285"/>
    </location>
</feature>
<feature type="transmembrane region" description="Helical" evidence="9">
    <location>
        <begin position="172"/>
        <end position="199"/>
    </location>
</feature>
<dbReference type="GO" id="GO:0005886">
    <property type="term" value="C:plasma membrane"/>
    <property type="evidence" value="ECO:0007669"/>
    <property type="project" value="UniProtKB-SubCell"/>
</dbReference>
<feature type="transmembrane region" description="Helical" evidence="9">
    <location>
        <begin position="100"/>
        <end position="123"/>
    </location>
</feature>
<name>A0A1H5NA82_9MICO</name>
<feature type="domain" description="ABC transmembrane type-2" evidence="10">
    <location>
        <begin position="64"/>
        <end position="287"/>
    </location>
</feature>
<dbReference type="InterPro" id="IPR047817">
    <property type="entry name" value="ABC2_TM_bact-type"/>
</dbReference>
<dbReference type="AlphaFoldDB" id="A0A1H5NA82"/>
<dbReference type="PANTHER" id="PTHR30413:SF8">
    <property type="entry name" value="TRANSPORT PERMEASE PROTEIN"/>
    <property type="match status" value="1"/>
</dbReference>
<feature type="transmembrane region" description="Helical" evidence="9">
    <location>
        <begin position="67"/>
        <end position="88"/>
    </location>
</feature>
<evidence type="ECO:0000256" key="6">
    <source>
        <dbReference type="ARBA" id="ARBA00022692"/>
    </source>
</evidence>
<evidence type="ECO:0000256" key="9">
    <source>
        <dbReference type="RuleBase" id="RU361157"/>
    </source>
</evidence>
<evidence type="ECO:0000256" key="5">
    <source>
        <dbReference type="ARBA" id="ARBA00022519"/>
    </source>
</evidence>
<keyword evidence="8 9" id="KW-0472">Membrane</keyword>
<evidence type="ECO:0000256" key="7">
    <source>
        <dbReference type="ARBA" id="ARBA00022989"/>
    </source>
</evidence>
<keyword evidence="3 9" id="KW-0813">Transport</keyword>
<evidence type="ECO:0000313" key="11">
    <source>
        <dbReference type="EMBL" id="SEE98552.1"/>
    </source>
</evidence>
<organism evidence="11 12">
    <name type="scientific">Ruania alba</name>
    <dbReference type="NCBI Taxonomy" id="648782"/>
    <lineage>
        <taxon>Bacteria</taxon>
        <taxon>Bacillati</taxon>
        <taxon>Actinomycetota</taxon>
        <taxon>Actinomycetes</taxon>
        <taxon>Micrococcales</taxon>
        <taxon>Ruaniaceae</taxon>
        <taxon>Ruania</taxon>
    </lineage>
</organism>
<dbReference type="Pfam" id="PF01061">
    <property type="entry name" value="ABC2_membrane"/>
    <property type="match status" value="1"/>
</dbReference>
<reference evidence="12" key="1">
    <citation type="submission" date="2016-10" db="EMBL/GenBank/DDBJ databases">
        <authorList>
            <person name="Varghese N."/>
            <person name="Submissions S."/>
        </authorList>
    </citation>
    <scope>NUCLEOTIDE SEQUENCE [LARGE SCALE GENOMIC DNA]</scope>
    <source>
        <strain evidence="12">DSM 21368</strain>
    </source>
</reference>
<keyword evidence="4 9" id="KW-1003">Cell membrane</keyword>
<dbReference type="RefSeq" id="WP_245708969.1">
    <property type="nucleotide sequence ID" value="NZ_FNTX01000002.1"/>
</dbReference>
<comment type="subcellular location">
    <subcellularLocation>
        <location evidence="1">Cell inner membrane</location>
        <topology evidence="1">Multi-pass membrane protein</topology>
    </subcellularLocation>
    <subcellularLocation>
        <location evidence="9">Cell membrane</location>
        <topology evidence="9">Multi-pass membrane protein</topology>
    </subcellularLocation>
</comment>
<dbReference type="EMBL" id="FNTX01000002">
    <property type="protein sequence ID" value="SEE98552.1"/>
    <property type="molecule type" value="Genomic_DNA"/>
</dbReference>
<feature type="transmembrane region" description="Helical" evidence="9">
    <location>
        <begin position="144"/>
        <end position="166"/>
    </location>
</feature>
<protein>
    <recommendedName>
        <fullName evidence="9">Transport permease protein</fullName>
    </recommendedName>
</protein>
<gene>
    <name evidence="11" type="ORF">SAMN04488554_4124</name>
</gene>
<evidence type="ECO:0000313" key="12">
    <source>
        <dbReference type="Proteomes" id="UP000199220"/>
    </source>
</evidence>
<keyword evidence="12" id="KW-1185">Reference proteome</keyword>
<feature type="transmembrane region" description="Helical" evidence="9">
    <location>
        <begin position="211"/>
        <end position="231"/>
    </location>
</feature>
<dbReference type="PROSITE" id="PS51012">
    <property type="entry name" value="ABC_TM2"/>
    <property type="match status" value="1"/>
</dbReference>
<evidence type="ECO:0000259" key="10">
    <source>
        <dbReference type="PROSITE" id="PS51012"/>
    </source>
</evidence>
<sequence>MSRRRPARQAPLSELAALAAEHGLRPIGGRPRLGEYMRQLWERRAFLWTMASSRTYGKNQNNYLGQVWAVLSPLTLAVVYFVVFNYLIPRATDGVENYPGFLTVGVFIFSAMAATITSGSTAITSNMQLVRALHFPRAILPVSVALAEAIALMPALGVMLVIVLITEQAISWSWLLLPVAVLMFFLFSAGVAMIAARLVVAARDLRNLIPVAIRLLRYVSGVFFLIGATPVPGTLQAVMEYQPVALYLTLVRSSVLTEFTPQLDQWLMGAGWAVGAAVIGFIVFWQAEDRYGRD</sequence>
<comment type="similarity">
    <text evidence="2 9">Belongs to the ABC-2 integral membrane protein family.</text>
</comment>
<evidence type="ECO:0000256" key="3">
    <source>
        <dbReference type="ARBA" id="ARBA00022448"/>
    </source>
</evidence>